<protein>
    <submittedName>
        <fullName evidence="1">Uncharacterized protein</fullName>
    </submittedName>
</protein>
<dbReference type="Proteomes" id="UP001497700">
    <property type="component" value="Unassembled WGS sequence"/>
</dbReference>
<sequence>MLRRLIASVAVSGALVRASTGTTYSFKTVSGCSTASASTGTVPMSLPTSSTSSTVYTIVTNPEVTVPSTSRVTVDPVTTTVLTQTAYEWTVTTTTIATSTSWQGAESIVATATWPETVCTNGVTPTTVTEYSGDYTPTPGQVTKLPTPFPSQVLCTTGITWYTYLLPTATSGLTTVTVTPTSTVSAPTTTSTVTYSYTSTAFGTTVTSVTTSYRLHTSIATTSTVCEATTTTTFAAKCAPTNVISGISGDGGSHGLVSGRYASNITVIYIPDEKYNDPSLCCQLCQDNEGCGGLYAGISGFCGLLYVGAPNGGAACDFTFTYQTQSNVFPGQGLWVQSGCGEIDYTGGDGV</sequence>
<accession>A0ACB9ZAA3</accession>
<dbReference type="EMBL" id="MU393442">
    <property type="protein sequence ID" value="KAI4867928.1"/>
    <property type="molecule type" value="Genomic_DNA"/>
</dbReference>
<reference evidence="1 2" key="1">
    <citation type="journal article" date="2022" name="New Phytol.">
        <title>Ecological generalism drives hyperdiversity of secondary metabolite gene clusters in xylarialean endophytes.</title>
        <authorList>
            <person name="Franco M.E.E."/>
            <person name="Wisecaver J.H."/>
            <person name="Arnold A.E."/>
            <person name="Ju Y.M."/>
            <person name="Slot J.C."/>
            <person name="Ahrendt S."/>
            <person name="Moore L.P."/>
            <person name="Eastman K.E."/>
            <person name="Scott K."/>
            <person name="Konkel Z."/>
            <person name="Mondo S.J."/>
            <person name="Kuo A."/>
            <person name="Hayes R.D."/>
            <person name="Haridas S."/>
            <person name="Andreopoulos B."/>
            <person name="Riley R."/>
            <person name="LaButti K."/>
            <person name="Pangilinan J."/>
            <person name="Lipzen A."/>
            <person name="Amirebrahimi M."/>
            <person name="Yan J."/>
            <person name="Adam C."/>
            <person name="Keymanesh K."/>
            <person name="Ng V."/>
            <person name="Louie K."/>
            <person name="Northen T."/>
            <person name="Drula E."/>
            <person name="Henrissat B."/>
            <person name="Hsieh H.M."/>
            <person name="Youens-Clark K."/>
            <person name="Lutzoni F."/>
            <person name="Miadlikowska J."/>
            <person name="Eastwood D.C."/>
            <person name="Hamelin R.C."/>
            <person name="Grigoriev I.V."/>
            <person name="U'Ren J.M."/>
        </authorList>
    </citation>
    <scope>NUCLEOTIDE SEQUENCE [LARGE SCALE GENOMIC DNA]</scope>
    <source>
        <strain evidence="1 2">CBS 119005</strain>
    </source>
</reference>
<evidence type="ECO:0000313" key="2">
    <source>
        <dbReference type="Proteomes" id="UP001497700"/>
    </source>
</evidence>
<comment type="caution">
    <text evidence="1">The sequence shown here is derived from an EMBL/GenBank/DDBJ whole genome shotgun (WGS) entry which is preliminary data.</text>
</comment>
<organism evidence="1 2">
    <name type="scientific">Hypoxylon rubiginosum</name>
    <dbReference type="NCBI Taxonomy" id="110542"/>
    <lineage>
        <taxon>Eukaryota</taxon>
        <taxon>Fungi</taxon>
        <taxon>Dikarya</taxon>
        <taxon>Ascomycota</taxon>
        <taxon>Pezizomycotina</taxon>
        <taxon>Sordariomycetes</taxon>
        <taxon>Xylariomycetidae</taxon>
        <taxon>Xylariales</taxon>
        <taxon>Hypoxylaceae</taxon>
        <taxon>Hypoxylon</taxon>
    </lineage>
</organism>
<name>A0ACB9ZAA3_9PEZI</name>
<keyword evidence="2" id="KW-1185">Reference proteome</keyword>
<gene>
    <name evidence="1" type="ORF">F4820DRAFT_467066</name>
</gene>
<evidence type="ECO:0000313" key="1">
    <source>
        <dbReference type="EMBL" id="KAI4867928.1"/>
    </source>
</evidence>
<proteinExistence type="predicted"/>